<dbReference type="STRING" id="149040.A0A132B309"/>
<dbReference type="GO" id="GO:0003735">
    <property type="term" value="F:structural constituent of ribosome"/>
    <property type="evidence" value="ECO:0007669"/>
    <property type="project" value="InterPro"/>
</dbReference>
<dbReference type="PANTHER" id="PTHR15893:SF0">
    <property type="entry name" value="LARGE RIBOSOMAL SUBUNIT PROTEIN BL27M"/>
    <property type="match status" value="1"/>
</dbReference>
<evidence type="ECO:0000256" key="1">
    <source>
        <dbReference type="ARBA" id="ARBA00004173"/>
    </source>
</evidence>
<comment type="similarity">
    <text evidence="2">Belongs to the bacterial ribosomal protein bL27 family.</text>
</comment>
<dbReference type="AlphaFoldDB" id="A0A132B309"/>
<keyword evidence="5" id="KW-0687">Ribonucleoprotein</keyword>
<dbReference type="InterPro" id="IPR001684">
    <property type="entry name" value="Ribosomal_bL27"/>
</dbReference>
<name>A0A132B309_MOLSC</name>
<reference evidence="7 8" key="1">
    <citation type="submission" date="2015-10" db="EMBL/GenBank/DDBJ databases">
        <title>Full genome of DAOMC 229536 Phialocephala scopiformis, a fungal endophyte of spruce producing the potent anti-insectan compound rugulosin.</title>
        <authorList>
            <consortium name="DOE Joint Genome Institute"/>
            <person name="Walker A.K."/>
            <person name="Frasz S.L."/>
            <person name="Seifert K.A."/>
            <person name="Miller J.D."/>
            <person name="Mondo S.J."/>
            <person name="Labutti K."/>
            <person name="Lipzen A."/>
            <person name="Dockter R."/>
            <person name="Kennedy M."/>
            <person name="Grigoriev I.V."/>
            <person name="Spatafora J.W."/>
        </authorList>
    </citation>
    <scope>NUCLEOTIDE SEQUENCE [LARGE SCALE GENOMIC DNA]</scope>
    <source>
        <strain evidence="7 8">CBS 120377</strain>
    </source>
</reference>
<dbReference type="GeneID" id="28833083"/>
<dbReference type="OrthoDB" id="1867012at2759"/>
<dbReference type="Gene3D" id="2.40.50.100">
    <property type="match status" value="1"/>
</dbReference>
<dbReference type="PRINTS" id="PR00063">
    <property type="entry name" value="RIBOSOMALL27"/>
</dbReference>
<dbReference type="NCBIfam" id="TIGR00062">
    <property type="entry name" value="L27"/>
    <property type="match status" value="1"/>
</dbReference>
<dbReference type="GO" id="GO:0006412">
    <property type="term" value="P:translation"/>
    <property type="evidence" value="ECO:0007669"/>
    <property type="project" value="InterPro"/>
</dbReference>
<evidence type="ECO:0000313" key="7">
    <source>
        <dbReference type="EMBL" id="KUJ06721.1"/>
    </source>
</evidence>
<accession>A0A132B309</accession>
<comment type="subcellular location">
    <subcellularLocation>
        <location evidence="1">Mitochondrion</location>
    </subcellularLocation>
</comment>
<gene>
    <name evidence="7" type="ORF">LY89DRAFT_790362</name>
</gene>
<protein>
    <recommendedName>
        <fullName evidence="6">Large ribosomal subunit protein bL27m</fullName>
    </recommendedName>
</protein>
<evidence type="ECO:0000256" key="5">
    <source>
        <dbReference type="ARBA" id="ARBA00023274"/>
    </source>
</evidence>
<dbReference type="Pfam" id="PF01016">
    <property type="entry name" value="Ribosomal_L27"/>
    <property type="match status" value="1"/>
</dbReference>
<dbReference type="KEGG" id="psco:LY89DRAFT_790362"/>
<dbReference type="GO" id="GO:0005762">
    <property type="term" value="C:mitochondrial large ribosomal subunit"/>
    <property type="evidence" value="ECO:0007669"/>
    <property type="project" value="TreeGrafter"/>
</dbReference>
<dbReference type="Proteomes" id="UP000070700">
    <property type="component" value="Unassembled WGS sequence"/>
</dbReference>
<evidence type="ECO:0000256" key="2">
    <source>
        <dbReference type="ARBA" id="ARBA00010797"/>
    </source>
</evidence>
<dbReference type="SUPFAM" id="SSF110324">
    <property type="entry name" value="Ribosomal L27 protein-like"/>
    <property type="match status" value="1"/>
</dbReference>
<evidence type="ECO:0000313" key="8">
    <source>
        <dbReference type="Proteomes" id="UP000070700"/>
    </source>
</evidence>
<proteinExistence type="inferred from homology"/>
<dbReference type="InParanoid" id="A0A132B309"/>
<dbReference type="FunFam" id="2.40.50.100:FF:000042">
    <property type="entry name" value="50S ribosomal protein L27"/>
    <property type="match status" value="1"/>
</dbReference>
<evidence type="ECO:0000256" key="3">
    <source>
        <dbReference type="ARBA" id="ARBA00022980"/>
    </source>
</evidence>
<keyword evidence="4" id="KW-0496">Mitochondrion</keyword>
<keyword evidence="3 7" id="KW-0689">Ribosomal protein</keyword>
<dbReference type="InterPro" id="IPR018261">
    <property type="entry name" value="Ribosomal_bL27_CS"/>
</dbReference>
<evidence type="ECO:0000256" key="6">
    <source>
        <dbReference type="ARBA" id="ARBA00035267"/>
    </source>
</evidence>
<dbReference type="RefSeq" id="XP_018061076.1">
    <property type="nucleotide sequence ID" value="XM_018223357.1"/>
</dbReference>
<dbReference type="PANTHER" id="PTHR15893">
    <property type="entry name" value="RIBOSOMAL PROTEIN L27"/>
    <property type="match status" value="1"/>
</dbReference>
<organism evidence="7 8">
    <name type="scientific">Mollisia scopiformis</name>
    <name type="common">Conifer needle endophyte fungus</name>
    <name type="synonym">Phialocephala scopiformis</name>
    <dbReference type="NCBI Taxonomy" id="149040"/>
    <lineage>
        <taxon>Eukaryota</taxon>
        <taxon>Fungi</taxon>
        <taxon>Dikarya</taxon>
        <taxon>Ascomycota</taxon>
        <taxon>Pezizomycotina</taxon>
        <taxon>Leotiomycetes</taxon>
        <taxon>Helotiales</taxon>
        <taxon>Mollisiaceae</taxon>
        <taxon>Mollisia</taxon>
    </lineage>
</organism>
<dbReference type="EMBL" id="KQ947444">
    <property type="protein sequence ID" value="KUJ06721.1"/>
    <property type="molecule type" value="Genomic_DNA"/>
</dbReference>
<evidence type="ECO:0000256" key="4">
    <source>
        <dbReference type="ARBA" id="ARBA00023128"/>
    </source>
</evidence>
<keyword evidence="8" id="KW-1185">Reference proteome</keyword>
<sequence>MLLPRLQPPLRAALTSIARSAPSGSQTTCLNDAFAQLAIKSSRRMNGAGVTFVRHASHKAQGAVNKAKDGPGKRLGAKKSGEQYVIPGNIIFRQRGTHWFPGDNCAMGRDHTIYATESGYVKYYKDPEKNPKRQYIGVVFERDQVLPLPRNAMRRRKLNMVAQKREQPKVLVQTDLVMEGDASTGVVLKQKKNKERKGEEGRNLRLRPGYMYRESNWEIGRAAERAQVTVREFKPRDRWTAWRKATIRKAKNAEKRGLGRKIGSKK</sequence>
<dbReference type="PROSITE" id="PS00831">
    <property type="entry name" value="RIBOSOMAL_L27"/>
    <property type="match status" value="1"/>
</dbReference>